<evidence type="ECO:0000256" key="1">
    <source>
        <dbReference type="ARBA" id="ARBA00001933"/>
    </source>
</evidence>
<dbReference type="GO" id="GO:0006534">
    <property type="term" value="P:cysteine metabolic process"/>
    <property type="evidence" value="ECO:0007669"/>
    <property type="project" value="UniProtKB-UniRule"/>
</dbReference>
<dbReference type="EC" id="2.8.1.7" evidence="3 8"/>
<evidence type="ECO:0000313" key="11">
    <source>
        <dbReference type="Proteomes" id="UP000325155"/>
    </source>
</evidence>
<dbReference type="SUPFAM" id="SSF53383">
    <property type="entry name" value="PLP-dependent transferases"/>
    <property type="match status" value="1"/>
</dbReference>
<dbReference type="PROSITE" id="PS00595">
    <property type="entry name" value="AA_TRANSFER_CLASS_5"/>
    <property type="match status" value="1"/>
</dbReference>
<dbReference type="Pfam" id="PF00266">
    <property type="entry name" value="Aminotran_5"/>
    <property type="match status" value="1"/>
</dbReference>
<dbReference type="RefSeq" id="WP_148981007.1">
    <property type="nucleotide sequence ID" value="NZ_CP043315.1"/>
</dbReference>
<keyword evidence="4 8" id="KW-0808">Transferase</keyword>
<keyword evidence="11" id="KW-1185">Reference proteome</keyword>
<dbReference type="InterPro" id="IPR015422">
    <property type="entry name" value="PyrdxlP-dep_Trfase_small"/>
</dbReference>
<name>A0A5C0UEN5_9PROT</name>
<evidence type="ECO:0000256" key="8">
    <source>
        <dbReference type="RuleBase" id="RU004506"/>
    </source>
</evidence>
<dbReference type="InterPro" id="IPR000192">
    <property type="entry name" value="Aminotrans_V_dom"/>
</dbReference>
<comment type="function">
    <text evidence="8">Catalyzes the removal of elemental sulfur and selenium atoms from L-cysteine, L-cystine, L-selenocysteine, and L-selenocystine to produce L-alanine.</text>
</comment>
<protein>
    <recommendedName>
        <fullName evidence="3 8">Cysteine desulfurase</fullName>
        <ecNumber evidence="3 8">2.8.1.7</ecNumber>
    </recommendedName>
</protein>
<dbReference type="InterPro" id="IPR010970">
    <property type="entry name" value="Cys_dSase_SufS"/>
</dbReference>
<dbReference type="KEGG" id="cip:FZC35_02115"/>
<dbReference type="OrthoDB" id="9804366at2"/>
<keyword evidence="5 8" id="KW-0663">Pyridoxal phosphate</keyword>
<evidence type="ECO:0000313" key="10">
    <source>
        <dbReference type="EMBL" id="QEK38160.1"/>
    </source>
</evidence>
<dbReference type="NCBIfam" id="TIGR01979">
    <property type="entry name" value="sufS"/>
    <property type="match status" value="1"/>
</dbReference>
<evidence type="ECO:0000256" key="2">
    <source>
        <dbReference type="ARBA" id="ARBA00010447"/>
    </source>
</evidence>
<dbReference type="Gene3D" id="3.90.1150.10">
    <property type="entry name" value="Aspartate Aminotransferase, domain 1"/>
    <property type="match status" value="1"/>
</dbReference>
<evidence type="ECO:0000256" key="5">
    <source>
        <dbReference type="ARBA" id="ARBA00022898"/>
    </source>
</evidence>
<evidence type="ECO:0000256" key="3">
    <source>
        <dbReference type="ARBA" id="ARBA00012239"/>
    </source>
</evidence>
<sequence length="505" mass="56919">MSKKITNNMHNYNSNNLLESQNYCSERDKRNIDRLSTMHSNERKINMNEFGNFDMHELGNYREVSGIYEECSEFENHKTMDDISSFDYNNANYITGDNSQIINRDLFDVHQIRQDFPILSRLINGKPLIWLDNGATSQKPKVVIDAISNYYSQYNSNVHRGVHTLSQEASELFDKARREVASFINGSEKEIIFVKGATEGLNLLANTIGMQKVNAGDDILITQLEHHSNILPWRKLAQEKNANLKIIPIDSNGDIVMDVYSNMLSEKTKIVSLAHIANSLGTLVPVESMIQQAKMHGAITILDGAQSIPHIKIDVQELGCDFFVFSGHKMFAPTGTGVVFGREDLLKNSIPYQVGGGMIHDVKYEQVKYAESPYVYEAGTANLADIEGLRAAIGYLNKLDMNNVENHEHDIVQYAYEQMKNLDHVKIIGNPVNRVGVLSFIVNGIDNNEVGKKLDEEGIAVRTGHHCAQPSIRSFGIEGTVRASFAFYNTHDEVDKFIDVLRKIR</sequence>
<proteinExistence type="inferred from homology"/>
<dbReference type="PANTHER" id="PTHR43586">
    <property type="entry name" value="CYSTEINE DESULFURASE"/>
    <property type="match status" value="1"/>
</dbReference>
<comment type="similarity">
    <text evidence="2 8">Belongs to the class-V pyridoxal-phosphate-dependent aminotransferase family. Csd subfamily.</text>
</comment>
<dbReference type="CDD" id="cd06453">
    <property type="entry name" value="SufS_like"/>
    <property type="match status" value="1"/>
</dbReference>
<dbReference type="EMBL" id="CP043315">
    <property type="protein sequence ID" value="QEK38160.1"/>
    <property type="molecule type" value="Genomic_DNA"/>
</dbReference>
<dbReference type="GO" id="GO:0031071">
    <property type="term" value="F:cysteine desulfurase activity"/>
    <property type="evidence" value="ECO:0007669"/>
    <property type="project" value="UniProtKB-UniRule"/>
</dbReference>
<comment type="cofactor">
    <cofactor evidence="1 7">
        <name>pyridoxal 5'-phosphate</name>
        <dbReference type="ChEBI" id="CHEBI:597326"/>
    </cofactor>
</comment>
<dbReference type="PANTHER" id="PTHR43586:SF8">
    <property type="entry name" value="CYSTEINE DESULFURASE 1, CHLOROPLASTIC"/>
    <property type="match status" value="1"/>
</dbReference>
<evidence type="ECO:0000256" key="6">
    <source>
        <dbReference type="ARBA" id="ARBA00050776"/>
    </source>
</evidence>
<dbReference type="GO" id="GO:0030170">
    <property type="term" value="F:pyridoxal phosphate binding"/>
    <property type="evidence" value="ECO:0007669"/>
    <property type="project" value="UniProtKB-UniRule"/>
</dbReference>
<feature type="domain" description="Aminotransferase class V" evidence="9">
    <location>
        <begin position="129"/>
        <end position="497"/>
    </location>
</feature>
<dbReference type="InterPro" id="IPR020578">
    <property type="entry name" value="Aminotrans_V_PyrdxlP_BS"/>
</dbReference>
<dbReference type="Gene3D" id="3.40.640.10">
    <property type="entry name" value="Type I PLP-dependent aspartate aminotransferase-like (Major domain)"/>
    <property type="match status" value="1"/>
</dbReference>
<comment type="catalytic activity">
    <reaction evidence="6 8">
        <text>(sulfur carrier)-H + L-cysteine = (sulfur carrier)-SH + L-alanine</text>
        <dbReference type="Rhea" id="RHEA:43892"/>
        <dbReference type="Rhea" id="RHEA-COMP:14737"/>
        <dbReference type="Rhea" id="RHEA-COMP:14739"/>
        <dbReference type="ChEBI" id="CHEBI:29917"/>
        <dbReference type="ChEBI" id="CHEBI:35235"/>
        <dbReference type="ChEBI" id="CHEBI:57972"/>
        <dbReference type="ChEBI" id="CHEBI:64428"/>
        <dbReference type="EC" id="2.8.1.7"/>
    </reaction>
</comment>
<organism evidence="10 11">
    <name type="scientific">Candidatus Cytomitobacter indipagum</name>
    <dbReference type="NCBI Taxonomy" id="2601575"/>
    <lineage>
        <taxon>Bacteria</taxon>
        <taxon>Pseudomonadati</taxon>
        <taxon>Pseudomonadota</taxon>
        <taxon>Alphaproteobacteria</taxon>
        <taxon>Holosporales</taxon>
        <taxon>Holosporaceae</taxon>
        <taxon>Candidatus Cytomitobacter</taxon>
    </lineage>
</organism>
<accession>A0A5C0UEN5</accession>
<evidence type="ECO:0000259" key="9">
    <source>
        <dbReference type="Pfam" id="PF00266"/>
    </source>
</evidence>
<dbReference type="InterPro" id="IPR015421">
    <property type="entry name" value="PyrdxlP-dep_Trfase_major"/>
</dbReference>
<dbReference type="Proteomes" id="UP000325155">
    <property type="component" value="Chromosome"/>
</dbReference>
<dbReference type="AlphaFoldDB" id="A0A5C0UEN5"/>
<reference evidence="10 11" key="1">
    <citation type="submission" date="2019-08" db="EMBL/GenBank/DDBJ databases">
        <title>Highly reduced genomes of protist endosymbionts show evolutionary convergence.</title>
        <authorList>
            <person name="George E."/>
            <person name="Husnik F."/>
            <person name="Tashyreva D."/>
            <person name="Prokopchuk G."/>
            <person name="Horak A."/>
            <person name="Kwong W.K."/>
            <person name="Lukes J."/>
            <person name="Keeling P.J."/>
        </authorList>
    </citation>
    <scope>NUCLEOTIDE SEQUENCE [LARGE SCALE GENOMIC DNA]</scope>
    <source>
        <strain evidence="10">1605</strain>
    </source>
</reference>
<evidence type="ECO:0000256" key="7">
    <source>
        <dbReference type="RuleBase" id="RU004504"/>
    </source>
</evidence>
<gene>
    <name evidence="10" type="ORF">FZC35_02115</name>
</gene>
<dbReference type="InterPro" id="IPR015424">
    <property type="entry name" value="PyrdxlP-dep_Trfase"/>
</dbReference>
<evidence type="ECO:0000256" key="4">
    <source>
        <dbReference type="ARBA" id="ARBA00022679"/>
    </source>
</evidence>